<evidence type="ECO:0000256" key="9">
    <source>
        <dbReference type="ARBA" id="ARBA00022955"/>
    </source>
</evidence>
<keyword evidence="10" id="KW-0443">Lipid metabolism</keyword>
<name>D2VH24_NAEGR</name>
<dbReference type="EC" id="2.7.4.2" evidence="3"/>
<proteinExistence type="inferred from homology"/>
<dbReference type="GO" id="GO:0004631">
    <property type="term" value="F:phosphomevalonate kinase activity"/>
    <property type="evidence" value="ECO:0007669"/>
    <property type="project" value="UniProtKB-EC"/>
</dbReference>
<dbReference type="OrthoDB" id="10262935at2759"/>
<dbReference type="GO" id="GO:0019287">
    <property type="term" value="P:isopentenyl diphosphate biosynthetic process, mevalonate pathway"/>
    <property type="evidence" value="ECO:0007669"/>
    <property type="project" value="UniProtKB-UniPathway"/>
</dbReference>
<sequence length="486" mass="54579">MNRTTIVSAPGKVLITGGYLVLDPDYSGLVLSTSSRFYTTIKDVKNVENTSCGGLVIDLHSPQFYLSGQYVYESSENGGELKLVNMNKNPYIENAILYALAISEYLNGSKIQNRKISITLQADNDFYSQRQNLIDLGKEVTLENLENLEKFYVHPDSNKPIQKTGLGSSASMVTSLTSAIILHFTGLDINDENGREMIHRVAQFCHCLAQGKIGSGFDVSAATYGSQRYKRFGTSILESIMKLVDPSDPKYSKQAITEIINVVDPKKEFVWDNENSTFELPPNFHLFVADVAQGSNTPSMVRCVLKWKEQNPTESTELWNSIRDLNNTVEEQFKIISKQAKEFPSDYENTLQKLYQLPASEWEEVESVSSKVKDAMLTIRNSFIEIRKKLKYMGEQAENVPIEPNQQTKLLDETMATNGCLIAGVPGAGGYDAVFSILFAPNEESIQTVKNQVETSWKNFKYETECFVTPLILNESKTKGLEVQRF</sequence>
<dbReference type="eggNOG" id="KOG4519">
    <property type="taxonomic scope" value="Eukaryota"/>
</dbReference>
<evidence type="ECO:0000256" key="2">
    <source>
        <dbReference type="ARBA" id="ARBA00006495"/>
    </source>
</evidence>
<evidence type="ECO:0000256" key="6">
    <source>
        <dbReference type="ARBA" id="ARBA00022741"/>
    </source>
</evidence>
<dbReference type="PIRSF" id="PIRSF017288">
    <property type="entry name" value="PMK_GHMP_euk"/>
    <property type="match status" value="1"/>
</dbReference>
<evidence type="ECO:0000256" key="4">
    <source>
        <dbReference type="ARBA" id="ARBA00022516"/>
    </source>
</evidence>
<dbReference type="SUPFAM" id="SSF54211">
    <property type="entry name" value="Ribosomal protein S5 domain 2-like"/>
    <property type="match status" value="1"/>
</dbReference>
<dbReference type="Proteomes" id="UP000006671">
    <property type="component" value="Unassembled WGS sequence"/>
</dbReference>
<evidence type="ECO:0000256" key="3">
    <source>
        <dbReference type="ARBA" id="ARBA00012958"/>
    </source>
</evidence>
<dbReference type="PANTHER" id="PTHR31814:SF2">
    <property type="entry name" value="PHOSPHOMEVALONATE KINASE"/>
    <property type="match status" value="1"/>
</dbReference>
<dbReference type="PANTHER" id="PTHR31814">
    <property type="match status" value="1"/>
</dbReference>
<feature type="domain" description="GHMP kinase N-terminal" evidence="12">
    <location>
        <begin position="149"/>
        <end position="225"/>
    </location>
</feature>
<keyword evidence="5" id="KW-0808">Transferase</keyword>
<keyword evidence="4" id="KW-0444">Lipid biosynthesis</keyword>
<dbReference type="GeneID" id="8856627"/>
<protein>
    <recommendedName>
        <fullName evidence="3">phosphomevalonate kinase</fullName>
        <ecNumber evidence="3">2.7.4.2</ecNumber>
    </recommendedName>
</protein>
<keyword evidence="6" id="KW-0547">Nucleotide-binding</keyword>
<dbReference type="InterPro" id="IPR020568">
    <property type="entry name" value="Ribosomal_Su5_D2-typ_SF"/>
</dbReference>
<dbReference type="VEuPathDB" id="AmoebaDB:NAEGRDRAFT_33978"/>
<evidence type="ECO:0000313" key="13">
    <source>
        <dbReference type="EMBL" id="EFC43909.1"/>
    </source>
</evidence>
<evidence type="ECO:0000256" key="10">
    <source>
        <dbReference type="ARBA" id="ARBA00023098"/>
    </source>
</evidence>
<comment type="similarity">
    <text evidence="2">Belongs to the GHMP kinase family. Mevalonate kinase subfamily.</text>
</comment>
<dbReference type="FunCoup" id="D2VH24">
    <property type="interactions" value="68"/>
</dbReference>
<keyword evidence="11" id="KW-0753">Steroid metabolism</keyword>
<dbReference type="GO" id="GO:0010142">
    <property type="term" value="P:farnesyl diphosphate biosynthetic process, mevalonate pathway"/>
    <property type="evidence" value="ECO:0007669"/>
    <property type="project" value="TreeGrafter"/>
</dbReference>
<dbReference type="KEGG" id="ngr:NAEGRDRAFT_33978"/>
<dbReference type="GO" id="GO:0006694">
    <property type="term" value="P:steroid biosynthetic process"/>
    <property type="evidence" value="ECO:0007669"/>
    <property type="project" value="UniProtKB-KW"/>
</dbReference>
<dbReference type="RefSeq" id="XP_002676653.1">
    <property type="nucleotide sequence ID" value="XM_002676607.1"/>
</dbReference>
<gene>
    <name evidence="13" type="ORF">NAEGRDRAFT_33978</name>
</gene>
<dbReference type="InterPro" id="IPR035102">
    <property type="entry name" value="Phosphomevalonate_kinase"/>
</dbReference>
<dbReference type="InterPro" id="IPR014721">
    <property type="entry name" value="Ribsml_uS5_D2-typ_fold_subgr"/>
</dbReference>
<organism evidence="14">
    <name type="scientific">Naegleria gruberi</name>
    <name type="common">Amoeba</name>
    <dbReference type="NCBI Taxonomy" id="5762"/>
    <lineage>
        <taxon>Eukaryota</taxon>
        <taxon>Discoba</taxon>
        <taxon>Heterolobosea</taxon>
        <taxon>Tetramitia</taxon>
        <taxon>Eutetramitia</taxon>
        <taxon>Vahlkampfiidae</taxon>
        <taxon>Naegleria</taxon>
    </lineage>
</organism>
<evidence type="ECO:0000256" key="5">
    <source>
        <dbReference type="ARBA" id="ARBA00022679"/>
    </source>
</evidence>
<evidence type="ECO:0000256" key="7">
    <source>
        <dbReference type="ARBA" id="ARBA00022777"/>
    </source>
</evidence>
<reference evidence="13 14" key="1">
    <citation type="journal article" date="2010" name="Cell">
        <title>The genome of Naegleria gruberi illuminates early eukaryotic versatility.</title>
        <authorList>
            <person name="Fritz-Laylin L.K."/>
            <person name="Prochnik S.E."/>
            <person name="Ginger M.L."/>
            <person name="Dacks J.B."/>
            <person name="Carpenter M.L."/>
            <person name="Field M.C."/>
            <person name="Kuo A."/>
            <person name="Paredez A."/>
            <person name="Chapman J."/>
            <person name="Pham J."/>
            <person name="Shu S."/>
            <person name="Neupane R."/>
            <person name="Cipriano M."/>
            <person name="Mancuso J."/>
            <person name="Tu H."/>
            <person name="Salamov A."/>
            <person name="Lindquist E."/>
            <person name="Shapiro H."/>
            <person name="Lucas S."/>
            <person name="Grigoriev I.V."/>
            <person name="Cande W.Z."/>
            <person name="Fulton C."/>
            <person name="Rokhsar D.S."/>
            <person name="Dawson S.C."/>
        </authorList>
    </citation>
    <scope>NUCLEOTIDE SEQUENCE [LARGE SCALE GENOMIC DNA]</scope>
    <source>
        <strain evidence="13 14">NEG-M</strain>
    </source>
</reference>
<dbReference type="GO" id="GO:0005777">
    <property type="term" value="C:peroxisome"/>
    <property type="evidence" value="ECO:0007669"/>
    <property type="project" value="TreeGrafter"/>
</dbReference>
<evidence type="ECO:0000313" key="14">
    <source>
        <dbReference type="Proteomes" id="UP000006671"/>
    </source>
</evidence>
<comment type="pathway">
    <text evidence="1">Isoprenoid biosynthesis; isopentenyl diphosphate biosynthesis via mevalonate pathway; isopentenyl diphosphate from (R)-mevalonate: step 2/3.</text>
</comment>
<keyword evidence="8" id="KW-0067">ATP-binding</keyword>
<evidence type="ECO:0000256" key="8">
    <source>
        <dbReference type="ARBA" id="ARBA00022840"/>
    </source>
</evidence>
<dbReference type="OMA" id="LVIHRTM"/>
<evidence type="ECO:0000256" key="11">
    <source>
        <dbReference type="ARBA" id="ARBA00023221"/>
    </source>
</evidence>
<dbReference type="GO" id="GO:0005524">
    <property type="term" value="F:ATP binding"/>
    <property type="evidence" value="ECO:0007669"/>
    <property type="project" value="UniProtKB-KW"/>
</dbReference>
<evidence type="ECO:0000259" key="12">
    <source>
        <dbReference type="Pfam" id="PF00288"/>
    </source>
</evidence>
<dbReference type="InterPro" id="IPR016005">
    <property type="entry name" value="Erg8"/>
</dbReference>
<dbReference type="Pfam" id="PF00288">
    <property type="entry name" value="GHMP_kinases_N"/>
    <property type="match status" value="1"/>
</dbReference>
<keyword evidence="14" id="KW-1185">Reference proteome</keyword>
<dbReference type="AlphaFoldDB" id="D2VH24"/>
<dbReference type="InParanoid" id="D2VH24"/>
<dbReference type="STRING" id="5762.D2VH24"/>
<keyword evidence="9" id="KW-0752">Steroid biosynthesis</keyword>
<dbReference type="InterPro" id="IPR006204">
    <property type="entry name" value="GHMP_kinase_N_dom"/>
</dbReference>
<dbReference type="EMBL" id="GG738871">
    <property type="protein sequence ID" value="EFC43909.1"/>
    <property type="molecule type" value="Genomic_DNA"/>
</dbReference>
<dbReference type="UniPathway" id="UPA00057">
    <property type="reaction ID" value="UER00099"/>
</dbReference>
<dbReference type="Gene3D" id="3.30.230.10">
    <property type="match status" value="1"/>
</dbReference>
<keyword evidence="7" id="KW-0418">Kinase</keyword>
<evidence type="ECO:0000256" key="1">
    <source>
        <dbReference type="ARBA" id="ARBA00005017"/>
    </source>
</evidence>
<accession>D2VH24</accession>